<accession>A0AAV6TLY7</accession>
<dbReference type="InterPro" id="IPR013087">
    <property type="entry name" value="Znf_C2H2_type"/>
</dbReference>
<comment type="caution">
    <text evidence="2">The sequence shown here is derived from an EMBL/GenBank/DDBJ whole genome shotgun (WGS) entry which is preliminary data.</text>
</comment>
<name>A0AAV6TLY7_9ARAC</name>
<keyword evidence="3" id="KW-1185">Reference proteome</keyword>
<dbReference type="Proteomes" id="UP000827092">
    <property type="component" value="Unassembled WGS sequence"/>
</dbReference>
<reference evidence="2 3" key="1">
    <citation type="journal article" date="2022" name="Nat. Ecol. Evol.">
        <title>A masculinizing supergene underlies an exaggerated male reproductive morph in a spider.</title>
        <authorList>
            <person name="Hendrickx F."/>
            <person name="De Corte Z."/>
            <person name="Sonet G."/>
            <person name="Van Belleghem S.M."/>
            <person name="Kostlbacher S."/>
            <person name="Vangestel C."/>
        </authorList>
    </citation>
    <scope>NUCLEOTIDE SEQUENCE [LARGE SCALE GENOMIC DNA]</scope>
    <source>
        <strain evidence="2">W744_W776</strain>
    </source>
</reference>
<dbReference type="PANTHER" id="PTHR31912">
    <property type="entry name" value="IP13529P"/>
    <property type="match status" value="1"/>
</dbReference>
<dbReference type="AlphaFoldDB" id="A0AAV6TLY7"/>
<dbReference type="PROSITE" id="PS00028">
    <property type="entry name" value="ZINC_FINGER_C2H2_1"/>
    <property type="match status" value="1"/>
</dbReference>
<protein>
    <recommendedName>
        <fullName evidence="1">C2H2-type domain-containing protein</fullName>
    </recommendedName>
</protein>
<evidence type="ECO:0000313" key="2">
    <source>
        <dbReference type="EMBL" id="KAG8172792.1"/>
    </source>
</evidence>
<evidence type="ECO:0000313" key="3">
    <source>
        <dbReference type="Proteomes" id="UP000827092"/>
    </source>
</evidence>
<feature type="domain" description="C2H2-type" evidence="1">
    <location>
        <begin position="40"/>
        <end position="63"/>
    </location>
</feature>
<sequence>MGRFFCNNGNCGHRTFDTFDLFCFHLRTLHVDDPSLSISCGIDNCQRQFKLYNSYRKHCLRCHKGATNDDGFDMDIANCEAKEWEGCGLGDDSFIEDGNDIIEPLLNTDEFIKNIQSVLASFSLRIRELHCIPAVVHTDIMNSMAEVIRVIMKQLLKTIVGENKNRGLHLGEVFEVFQVDVMIDAMFTFSRSDFMLKKFCREFLTFKDPTEYVINGNAKVYVVPVFEQLKTLLSKEDVLQEVLQNSIKITDPHMLCDFKSGVLFQNTEQYNDSTIFLNLYNDEFEVVNPIGAKRGKQKLNAVYFTVGNFSVNHHSKLKYIFLAMLTRHKFVTQHGYDAIFSPLVTDLQALEESGVTVTSNSGVEYKFEVRVATLSGDNLSSHAIGGFRQCFSSGRICRFCMITHDAISTVTSENEVTLRNIPNHSYHVTAVQMSAGNVSAYGVAGKSVLSTLKNFHPVTCLPPDPMHDLLEGVVPAFISALLQELSNKGICQLKNVNNCIENFQYKGSDLKNKPQAFKSGFEIVGSASQKWCLLRLLPLLCPLAQDKDLFSLYVKLRVVVDNVLALKITTASIAYLETVISEFLAAVQVGLPALHLTPKFHFLIHFPRALTMFGPLRNLWCMRFEAKHQYFKSVVHHLRNFINVSKSLCTRHCMLQAYNLSGSHFFDNSTDLQAVVKLVSRVKLPSLLQSALCTREGRLGTVASVSCNNVLYTKGSFITLQNTADGVPIFFEILYIFILTDTHIDLAGKMYNTSKFCSTAFGYVVDNCSWCVVHPGEERDSTALTMYIVNGENVVIPHHYVY</sequence>
<proteinExistence type="predicted"/>
<dbReference type="EMBL" id="JAFNEN010002378">
    <property type="protein sequence ID" value="KAG8172792.1"/>
    <property type="molecule type" value="Genomic_DNA"/>
</dbReference>
<organism evidence="2 3">
    <name type="scientific">Oedothorax gibbosus</name>
    <dbReference type="NCBI Taxonomy" id="931172"/>
    <lineage>
        <taxon>Eukaryota</taxon>
        <taxon>Metazoa</taxon>
        <taxon>Ecdysozoa</taxon>
        <taxon>Arthropoda</taxon>
        <taxon>Chelicerata</taxon>
        <taxon>Arachnida</taxon>
        <taxon>Araneae</taxon>
        <taxon>Araneomorphae</taxon>
        <taxon>Entelegynae</taxon>
        <taxon>Araneoidea</taxon>
        <taxon>Linyphiidae</taxon>
        <taxon>Erigoninae</taxon>
        <taxon>Oedothorax</taxon>
    </lineage>
</organism>
<evidence type="ECO:0000259" key="1">
    <source>
        <dbReference type="PROSITE" id="PS00028"/>
    </source>
</evidence>
<gene>
    <name evidence="2" type="ORF">JTE90_027183</name>
</gene>
<dbReference type="PANTHER" id="PTHR31912:SF36">
    <property type="entry name" value="C2H2-TYPE DOMAIN-CONTAINING PROTEIN"/>
    <property type="match status" value="1"/>
</dbReference>